<protein>
    <submittedName>
        <fullName evidence="1">Uncharacterized protein</fullName>
    </submittedName>
</protein>
<proteinExistence type="predicted"/>
<evidence type="ECO:0000313" key="1">
    <source>
        <dbReference type="EMBL" id="CAI8043137.1"/>
    </source>
</evidence>
<dbReference type="EMBL" id="CASHTH010003306">
    <property type="protein sequence ID" value="CAI8043137.1"/>
    <property type="molecule type" value="Genomic_DNA"/>
</dbReference>
<gene>
    <name evidence="1" type="ORF">GBAR_LOCUS23934</name>
</gene>
<reference evidence="1" key="1">
    <citation type="submission" date="2023-03" db="EMBL/GenBank/DDBJ databases">
        <authorList>
            <person name="Steffen K."/>
            <person name="Cardenas P."/>
        </authorList>
    </citation>
    <scope>NUCLEOTIDE SEQUENCE</scope>
</reference>
<comment type="caution">
    <text evidence="1">The sequence shown here is derived from an EMBL/GenBank/DDBJ whole genome shotgun (WGS) entry which is preliminary data.</text>
</comment>
<organism evidence="1 2">
    <name type="scientific">Geodia barretti</name>
    <name type="common">Barrett's horny sponge</name>
    <dbReference type="NCBI Taxonomy" id="519541"/>
    <lineage>
        <taxon>Eukaryota</taxon>
        <taxon>Metazoa</taxon>
        <taxon>Porifera</taxon>
        <taxon>Demospongiae</taxon>
        <taxon>Heteroscleromorpha</taxon>
        <taxon>Tetractinellida</taxon>
        <taxon>Astrophorina</taxon>
        <taxon>Geodiidae</taxon>
        <taxon>Geodia</taxon>
    </lineage>
</organism>
<keyword evidence="2" id="KW-1185">Reference proteome</keyword>
<sequence length="109" mass="12259">MGIKLSLHHVDKYTNMSTFTTGPSIGINTKAHLVATNVGVKSWTIPAFTTFFTSLEVSHVNIRGLIEDRLGGNFRNNQLQIVEFSSNCFAFDSSHFQMFVFALFQVVFH</sequence>
<dbReference type="AlphaFoldDB" id="A0AA35XA18"/>
<dbReference type="Proteomes" id="UP001174909">
    <property type="component" value="Unassembled WGS sequence"/>
</dbReference>
<evidence type="ECO:0000313" key="2">
    <source>
        <dbReference type="Proteomes" id="UP001174909"/>
    </source>
</evidence>
<name>A0AA35XA18_GEOBA</name>
<accession>A0AA35XA18</accession>